<feature type="chain" id="PRO_5010309552" evidence="2">
    <location>
        <begin position="23"/>
        <end position="366"/>
    </location>
</feature>
<dbReference type="Pfam" id="PF25954">
    <property type="entry name" value="Beta-barrel_RND_2"/>
    <property type="match status" value="1"/>
</dbReference>
<name>A0A1S1UG94_9BURK</name>
<feature type="signal peptide" evidence="2">
    <location>
        <begin position="1"/>
        <end position="22"/>
    </location>
</feature>
<dbReference type="InterPro" id="IPR058625">
    <property type="entry name" value="MdtA-like_BSH"/>
</dbReference>
<evidence type="ECO:0000313" key="6">
    <source>
        <dbReference type="Proteomes" id="UP000179840"/>
    </source>
</evidence>
<dbReference type="Gene3D" id="2.40.420.20">
    <property type="match status" value="1"/>
</dbReference>
<dbReference type="PROSITE" id="PS51257">
    <property type="entry name" value="PROKAR_LIPOPROTEIN"/>
    <property type="match status" value="1"/>
</dbReference>
<dbReference type="PANTHER" id="PTHR30469">
    <property type="entry name" value="MULTIDRUG RESISTANCE PROTEIN MDTA"/>
    <property type="match status" value="1"/>
</dbReference>
<comment type="caution">
    <text evidence="5">The sequence shown here is derived from an EMBL/GenBank/DDBJ whole genome shotgun (WGS) entry which is preliminary data.</text>
</comment>
<evidence type="ECO:0000259" key="4">
    <source>
        <dbReference type="Pfam" id="PF25954"/>
    </source>
</evidence>
<proteinExistence type="inferred from homology"/>
<dbReference type="GO" id="GO:1990281">
    <property type="term" value="C:efflux pump complex"/>
    <property type="evidence" value="ECO:0007669"/>
    <property type="project" value="TreeGrafter"/>
</dbReference>
<dbReference type="Gene3D" id="2.40.50.100">
    <property type="match status" value="1"/>
</dbReference>
<dbReference type="Proteomes" id="UP000179840">
    <property type="component" value="Unassembled WGS sequence"/>
</dbReference>
<evidence type="ECO:0000313" key="5">
    <source>
        <dbReference type="EMBL" id="OHV99158.1"/>
    </source>
</evidence>
<evidence type="ECO:0000256" key="2">
    <source>
        <dbReference type="SAM" id="SignalP"/>
    </source>
</evidence>
<organism evidence="5 6">
    <name type="scientific">Janthinobacterium lividum</name>
    <dbReference type="NCBI Taxonomy" id="29581"/>
    <lineage>
        <taxon>Bacteria</taxon>
        <taxon>Pseudomonadati</taxon>
        <taxon>Pseudomonadota</taxon>
        <taxon>Betaproteobacteria</taxon>
        <taxon>Burkholderiales</taxon>
        <taxon>Oxalobacteraceae</taxon>
        <taxon>Janthinobacterium</taxon>
    </lineage>
</organism>
<dbReference type="PANTHER" id="PTHR30469:SF15">
    <property type="entry name" value="HLYD FAMILY OF SECRETION PROTEINS"/>
    <property type="match status" value="1"/>
</dbReference>
<dbReference type="Gene3D" id="2.40.30.170">
    <property type="match status" value="1"/>
</dbReference>
<sequence length="366" mass="38806">MKDPLVKKRKNLLLYLAPLALAALLGACGKAPEAPAASNTTSRPLPVMTASAGAPLEYTAVGSVVSDQRVEVASRLSGYIRDMLVQEGDRVRRGQLLTRLDASDVEGGIRQGQAAGGAAEAALRDAQIDLERFQRLFERGSVSDNELRKVRLKFEAAREARNQARAGLDTALAQRAYAEITSPVDGVVVARHKRTGDLALPGMPLLTLESGRGLLFETFVAEGQVAAIAAGQPVQVNIDGVPAALKGTVSRVVRSGDPVSRSYQVKITLPETAGLMPGMFGRAAFGLGASQAPLVPRQALVERGGLTGVFVVDAEGRARFRWLRIAREWPDQVEVSAGLAADERFVAAATPALREGDRVTAAKEAQ</sequence>
<feature type="domain" description="CusB-like beta-barrel" evidence="4">
    <location>
        <begin position="220"/>
        <end position="285"/>
    </location>
</feature>
<evidence type="ECO:0000256" key="1">
    <source>
        <dbReference type="ARBA" id="ARBA00009477"/>
    </source>
</evidence>
<dbReference type="NCBIfam" id="TIGR01730">
    <property type="entry name" value="RND_mfp"/>
    <property type="match status" value="1"/>
</dbReference>
<comment type="similarity">
    <text evidence="1">Belongs to the membrane fusion protein (MFP) (TC 8.A.1) family.</text>
</comment>
<gene>
    <name evidence="5" type="ORF">AKG95_00570</name>
</gene>
<dbReference type="Gene3D" id="1.10.287.470">
    <property type="entry name" value="Helix hairpin bin"/>
    <property type="match status" value="1"/>
</dbReference>
<accession>A0A1S1UG94</accession>
<dbReference type="EMBL" id="LFKP01000001">
    <property type="protein sequence ID" value="OHV99158.1"/>
    <property type="molecule type" value="Genomic_DNA"/>
</dbReference>
<evidence type="ECO:0000259" key="3">
    <source>
        <dbReference type="Pfam" id="PF25917"/>
    </source>
</evidence>
<dbReference type="InterPro" id="IPR006143">
    <property type="entry name" value="RND_pump_MFP"/>
</dbReference>
<feature type="domain" description="Multidrug resistance protein MdtA-like barrel-sandwich hybrid" evidence="3">
    <location>
        <begin position="69"/>
        <end position="200"/>
    </location>
</feature>
<dbReference type="SUPFAM" id="SSF111369">
    <property type="entry name" value="HlyD-like secretion proteins"/>
    <property type="match status" value="1"/>
</dbReference>
<protein>
    <submittedName>
        <fullName evidence="5">Secretion protein HlyD</fullName>
    </submittedName>
</protein>
<dbReference type="Pfam" id="PF25917">
    <property type="entry name" value="BSH_RND"/>
    <property type="match status" value="1"/>
</dbReference>
<dbReference type="InterPro" id="IPR058792">
    <property type="entry name" value="Beta-barrel_RND_2"/>
</dbReference>
<dbReference type="GO" id="GO:0015562">
    <property type="term" value="F:efflux transmembrane transporter activity"/>
    <property type="evidence" value="ECO:0007669"/>
    <property type="project" value="TreeGrafter"/>
</dbReference>
<dbReference type="AlphaFoldDB" id="A0A1S1UG94"/>
<keyword evidence="2" id="KW-0732">Signal</keyword>
<reference evidence="5 6" key="1">
    <citation type="submission" date="2015-06" db="EMBL/GenBank/DDBJ databases">
        <title>Draft genome sequencing of a biphenyl-degrading bacterium, Janthinobacterium lividum MEG1.</title>
        <authorList>
            <person name="Shimodaira J."/>
            <person name="Hatta T."/>
        </authorList>
    </citation>
    <scope>NUCLEOTIDE SEQUENCE [LARGE SCALE GENOMIC DNA]</scope>
    <source>
        <strain evidence="5 6">MEG1</strain>
    </source>
</reference>